<gene>
    <name evidence="2" type="ORF">EFB14_07390</name>
    <name evidence="1" type="ORF">GGQ65_001824</name>
</gene>
<accession>A0A7W6FI11</accession>
<dbReference type="Proteomes" id="UP000272004">
    <property type="component" value="Unassembled WGS sequence"/>
</dbReference>
<evidence type="ECO:0000313" key="1">
    <source>
        <dbReference type="EMBL" id="MBB3914542.1"/>
    </source>
</evidence>
<evidence type="ECO:0000313" key="3">
    <source>
        <dbReference type="Proteomes" id="UP000272004"/>
    </source>
</evidence>
<dbReference type="AlphaFoldDB" id="A0A7W6FI11"/>
<name>A0A7W6FI11_9HYPH</name>
<reference evidence="2 3" key="1">
    <citation type="submission" date="2018-11" db="EMBL/GenBank/DDBJ databases">
        <authorList>
            <person name="Huo Y."/>
        </authorList>
    </citation>
    <scope>NUCLEOTIDE SEQUENCE [LARGE SCALE GENOMIC DNA]</scope>
    <source>
        <strain evidence="2 3">CCBAU 33202</strain>
    </source>
</reference>
<evidence type="ECO:0000313" key="2">
    <source>
        <dbReference type="EMBL" id="RUM14542.1"/>
    </source>
</evidence>
<dbReference type="EMBL" id="JACIDG010000004">
    <property type="protein sequence ID" value="MBB3914542.1"/>
    <property type="molecule type" value="Genomic_DNA"/>
</dbReference>
<comment type="caution">
    <text evidence="1">The sequence shown here is derived from an EMBL/GenBank/DDBJ whole genome shotgun (WGS) entry which is preliminary data.</text>
</comment>
<keyword evidence="3" id="KW-1185">Reference proteome</keyword>
<protein>
    <submittedName>
        <fullName evidence="1">Uncharacterized protein</fullName>
    </submittedName>
</protein>
<dbReference type="Proteomes" id="UP000545490">
    <property type="component" value="Unassembled WGS sequence"/>
</dbReference>
<sequence length="66" mass="7382">MAKYLGNTTKGVGVLLSKDGEPFHLDWCRIGYAREQEADIDAHLEKGNLFGAVKKKEADGHYFVNE</sequence>
<dbReference type="EMBL" id="RJJU01000004">
    <property type="protein sequence ID" value="RUM14542.1"/>
    <property type="molecule type" value="Genomic_DNA"/>
</dbReference>
<organism evidence="1 4">
    <name type="scientific">Rhizobium fabae</name>
    <dbReference type="NCBI Taxonomy" id="573179"/>
    <lineage>
        <taxon>Bacteria</taxon>
        <taxon>Pseudomonadati</taxon>
        <taxon>Pseudomonadota</taxon>
        <taxon>Alphaproteobacteria</taxon>
        <taxon>Hyphomicrobiales</taxon>
        <taxon>Rhizobiaceae</taxon>
        <taxon>Rhizobium/Agrobacterium group</taxon>
        <taxon>Rhizobium</taxon>
    </lineage>
</organism>
<proteinExistence type="predicted"/>
<evidence type="ECO:0000313" key="4">
    <source>
        <dbReference type="Proteomes" id="UP000545490"/>
    </source>
</evidence>
<reference evidence="1 4" key="2">
    <citation type="submission" date="2020-08" db="EMBL/GenBank/DDBJ databases">
        <title>Genomic Encyclopedia of Type Strains, Phase IV (KMG-IV): sequencing the most valuable type-strain genomes for metagenomic binning, comparative biology and taxonomic classification.</title>
        <authorList>
            <person name="Goeker M."/>
        </authorList>
    </citation>
    <scope>NUCLEOTIDE SEQUENCE [LARGE SCALE GENOMIC DNA]</scope>
    <source>
        <strain evidence="1 4">DSM 19331</strain>
    </source>
</reference>
<dbReference type="RefSeq" id="WP_097594848.1">
    <property type="nucleotide sequence ID" value="NZ_JACIDG010000004.1"/>
</dbReference>